<feature type="modified residue" description="4-aspartylphosphate" evidence="7">
    <location>
        <position position="740"/>
    </location>
</feature>
<dbReference type="PROSITE" id="PS50110">
    <property type="entry name" value="RESPONSE_REGULATORY"/>
    <property type="match status" value="1"/>
</dbReference>
<dbReference type="PROSITE" id="PS01124">
    <property type="entry name" value="HTH_ARAC_FAMILY_2"/>
    <property type="match status" value="1"/>
</dbReference>
<feature type="transmembrane region" description="Helical" evidence="8">
    <location>
        <begin position="183"/>
        <end position="204"/>
    </location>
</feature>
<dbReference type="SMART" id="SM00387">
    <property type="entry name" value="HATPase_c"/>
    <property type="match status" value="1"/>
</dbReference>
<name>A0ABM9B164_9BACT</name>
<dbReference type="PROSITE" id="PS50109">
    <property type="entry name" value="HIS_KIN"/>
    <property type="match status" value="1"/>
</dbReference>
<dbReference type="GO" id="GO:0004673">
    <property type="term" value="F:protein histidine kinase activity"/>
    <property type="evidence" value="ECO:0007669"/>
    <property type="project" value="UniProtKB-EC"/>
</dbReference>
<dbReference type="Gene3D" id="3.40.50.2300">
    <property type="match status" value="1"/>
</dbReference>
<feature type="transmembrane region" description="Helical" evidence="8">
    <location>
        <begin position="211"/>
        <end position="230"/>
    </location>
</feature>
<dbReference type="SUPFAM" id="SSF47384">
    <property type="entry name" value="Homodimeric domain of signal transducing histidine kinase"/>
    <property type="match status" value="1"/>
</dbReference>
<protein>
    <recommendedName>
        <fullName evidence="2">histidine kinase</fullName>
        <ecNumber evidence="2">2.7.13.3</ecNumber>
    </recommendedName>
</protein>
<dbReference type="SMART" id="SM00342">
    <property type="entry name" value="HTH_ARAC"/>
    <property type="match status" value="1"/>
</dbReference>
<keyword evidence="4" id="KW-0805">Transcription regulation</keyword>
<dbReference type="InterPro" id="IPR003661">
    <property type="entry name" value="HisK_dim/P_dom"/>
</dbReference>
<dbReference type="PANTHER" id="PTHR43547:SF2">
    <property type="entry name" value="HYBRID SIGNAL TRANSDUCTION HISTIDINE KINASE C"/>
    <property type="match status" value="1"/>
</dbReference>
<feature type="transmembrane region" description="Helical" evidence="8">
    <location>
        <begin position="250"/>
        <end position="271"/>
    </location>
</feature>
<dbReference type="CDD" id="cd00082">
    <property type="entry name" value="HisKA"/>
    <property type="match status" value="1"/>
</dbReference>
<keyword evidence="3 7" id="KW-0597">Phosphoprotein</keyword>
<comment type="caution">
    <text evidence="12">The sequence shown here is derived from an EMBL/GenBank/DDBJ whole genome shotgun (WGS) entry which is preliminary data.</text>
</comment>
<evidence type="ECO:0000313" key="13">
    <source>
        <dbReference type="Proteomes" id="UP000837803"/>
    </source>
</evidence>
<reference evidence="12" key="1">
    <citation type="submission" date="2021-12" db="EMBL/GenBank/DDBJ databases">
        <authorList>
            <person name="Rodrigo-Torres L."/>
            <person name="Arahal R. D."/>
            <person name="Lucena T."/>
        </authorList>
    </citation>
    <scope>NUCLEOTIDE SEQUENCE</scope>
    <source>
        <strain evidence="12">CECT 8419</strain>
    </source>
</reference>
<dbReference type="InterPro" id="IPR018062">
    <property type="entry name" value="HTH_AraC-typ_CS"/>
</dbReference>
<dbReference type="EMBL" id="CAKLPZ010000002">
    <property type="protein sequence ID" value="CAH1000966.1"/>
    <property type="molecule type" value="Genomic_DNA"/>
</dbReference>
<dbReference type="Gene3D" id="1.10.10.60">
    <property type="entry name" value="Homeodomain-like"/>
    <property type="match status" value="1"/>
</dbReference>
<dbReference type="EC" id="2.7.13.3" evidence="2"/>
<dbReference type="InterPro" id="IPR005467">
    <property type="entry name" value="His_kinase_dom"/>
</dbReference>
<keyword evidence="5" id="KW-0238">DNA-binding</keyword>
<dbReference type="Pfam" id="PF07696">
    <property type="entry name" value="7TMR-DISMED2"/>
    <property type="match status" value="1"/>
</dbReference>
<dbReference type="InterPro" id="IPR011622">
    <property type="entry name" value="7TMR_DISM_rcpt_extracell_dom2"/>
</dbReference>
<organism evidence="12 13">
    <name type="scientific">Neolewinella maritima</name>
    <dbReference type="NCBI Taxonomy" id="1383882"/>
    <lineage>
        <taxon>Bacteria</taxon>
        <taxon>Pseudomonadati</taxon>
        <taxon>Bacteroidota</taxon>
        <taxon>Saprospiria</taxon>
        <taxon>Saprospirales</taxon>
        <taxon>Lewinellaceae</taxon>
        <taxon>Neolewinella</taxon>
    </lineage>
</organism>
<sequence length="937" mass="106695">MRATGFYFYLHSLLLFALVCSMQTGLGAQQRIELPVRADWTRTLIDELEVMSDEHQQWSAEALFAAPDDMFGPNTVRAKPTLHNYWARFVLVNTTDREQWVSFESYYWDYVTLHFRDSSGRIAVVPSGILASPYNNKFLTQPASEYEVLANFASNARFRREDNIHLIIRPTLPTLERKAFTNYLDGITFGIMFGLALYNLFLYVSIRDRTYLWYTLYIFSFAISFMTLFASEPPKWTQFFTPDYPLLAFYLKKISDPVIWIAYLGFVRSYLVTRERHPAWDKILQVCTALIALQFLLNLTGVYHFTGVARLLTWNTAVLTSFILGITSYVAGYNRAKFFVLGQLFLVAGITITSMHYAGLDVLAWLPETNLVNYFRTPSATFAFGAVEAVVFSLALADKYNTLQGEITRVQVEQEKERSEALRLQELDTFKTRFYANITHEFRTPLTVIEGMALELEREPEKETGKRLELIQKNSRNLLSLVNQLLDLSKLQAGKMGSDLRQADVIPFVRYLVELHESYATMHKLNLQFHSELPALLMDFDAKKLERILTNLLSNAIKFTPAYGRISVVAKKVNRDQHAQLRLIVKDSGIGIAEEQVPFIFDRFHQIDTGHGSHGTGIGLALVNDLVATMEGHIDVESELNKGSSFVIDLPIHTDMPLDAEMVPYDYATPHLPGANGLEHQNTDVIEDGLPILLIIEDNADVAYYLQSCLDEEYQILICRNGKLGVEKALALLPDIIISDVMMPEMDGFAVCRILKENERTSHIPIILLTAKASPEDKLTGLTHGADAYLIKPFEKEELMIRLHKLLEIRQTLQQKYSSTLISHQAVEATDNKEDTYVAKVEQIVLHHLEDEAFSIHDLARALHLSRSQMHRKLKALTGMSPAIYIRHVRLQQAKILLSVTDLSISEIAYRVGFKTPVYFSQVFKETFGESPSATRK</sequence>
<dbReference type="InterPro" id="IPR004358">
    <property type="entry name" value="Sig_transdc_His_kin-like_C"/>
</dbReference>
<dbReference type="SUPFAM" id="SSF46689">
    <property type="entry name" value="Homeodomain-like"/>
    <property type="match status" value="1"/>
</dbReference>
<dbReference type="InterPro" id="IPR001789">
    <property type="entry name" value="Sig_transdc_resp-reg_receiver"/>
</dbReference>
<proteinExistence type="predicted"/>
<dbReference type="InterPro" id="IPR011006">
    <property type="entry name" value="CheY-like_superfamily"/>
</dbReference>
<keyword evidence="13" id="KW-1185">Reference proteome</keyword>
<keyword evidence="6" id="KW-0804">Transcription</keyword>
<feature type="transmembrane region" description="Helical" evidence="8">
    <location>
        <begin position="283"/>
        <end position="305"/>
    </location>
</feature>
<keyword evidence="8" id="KW-0812">Transmembrane</keyword>
<keyword evidence="12" id="KW-0418">Kinase</keyword>
<dbReference type="Pfam" id="PF07695">
    <property type="entry name" value="7TMR-DISM_7TM"/>
    <property type="match status" value="1"/>
</dbReference>
<dbReference type="InterPro" id="IPR036097">
    <property type="entry name" value="HisK_dim/P_sf"/>
</dbReference>
<dbReference type="PANTHER" id="PTHR43547">
    <property type="entry name" value="TWO-COMPONENT HISTIDINE KINASE"/>
    <property type="match status" value="1"/>
</dbReference>
<evidence type="ECO:0000256" key="2">
    <source>
        <dbReference type="ARBA" id="ARBA00012438"/>
    </source>
</evidence>
<keyword evidence="8" id="KW-0472">Membrane</keyword>
<evidence type="ECO:0000256" key="4">
    <source>
        <dbReference type="ARBA" id="ARBA00023015"/>
    </source>
</evidence>
<evidence type="ECO:0000259" key="11">
    <source>
        <dbReference type="PROSITE" id="PS50110"/>
    </source>
</evidence>
<evidence type="ECO:0000259" key="9">
    <source>
        <dbReference type="PROSITE" id="PS01124"/>
    </source>
</evidence>
<dbReference type="Pfam" id="PF00512">
    <property type="entry name" value="HisKA"/>
    <property type="match status" value="1"/>
</dbReference>
<dbReference type="SMART" id="SM00448">
    <property type="entry name" value="REC"/>
    <property type="match status" value="1"/>
</dbReference>
<dbReference type="PRINTS" id="PR00344">
    <property type="entry name" value="BCTRLSENSOR"/>
</dbReference>
<feature type="domain" description="Response regulatory" evidence="11">
    <location>
        <begin position="692"/>
        <end position="807"/>
    </location>
</feature>
<dbReference type="InterPro" id="IPR011623">
    <property type="entry name" value="7TMR_DISM_rcpt_extracell_dom1"/>
</dbReference>
<dbReference type="SUPFAM" id="SSF52172">
    <property type="entry name" value="CheY-like"/>
    <property type="match status" value="1"/>
</dbReference>
<dbReference type="Gene3D" id="1.10.287.130">
    <property type="match status" value="1"/>
</dbReference>
<keyword evidence="12" id="KW-0808">Transferase</keyword>
<dbReference type="PROSITE" id="PS00041">
    <property type="entry name" value="HTH_ARAC_FAMILY_1"/>
    <property type="match status" value="1"/>
</dbReference>
<feature type="transmembrane region" description="Helical" evidence="8">
    <location>
        <begin position="311"/>
        <end position="331"/>
    </location>
</feature>
<dbReference type="Pfam" id="PF02518">
    <property type="entry name" value="HATPase_c"/>
    <property type="match status" value="1"/>
</dbReference>
<evidence type="ECO:0000256" key="7">
    <source>
        <dbReference type="PROSITE-ProRule" id="PRU00169"/>
    </source>
</evidence>
<evidence type="ECO:0000259" key="10">
    <source>
        <dbReference type="PROSITE" id="PS50109"/>
    </source>
</evidence>
<feature type="transmembrane region" description="Helical" evidence="8">
    <location>
        <begin position="338"/>
        <end position="359"/>
    </location>
</feature>
<dbReference type="InterPro" id="IPR003594">
    <property type="entry name" value="HATPase_dom"/>
</dbReference>
<keyword evidence="8" id="KW-1133">Transmembrane helix</keyword>
<dbReference type="SMART" id="SM00388">
    <property type="entry name" value="HisKA"/>
    <property type="match status" value="1"/>
</dbReference>
<accession>A0ABM9B164</accession>
<evidence type="ECO:0000256" key="6">
    <source>
        <dbReference type="ARBA" id="ARBA00023163"/>
    </source>
</evidence>
<feature type="domain" description="Histidine kinase" evidence="10">
    <location>
        <begin position="437"/>
        <end position="654"/>
    </location>
</feature>
<dbReference type="Gene3D" id="2.60.40.2380">
    <property type="match status" value="1"/>
</dbReference>
<dbReference type="InterPro" id="IPR018060">
    <property type="entry name" value="HTH_AraC"/>
</dbReference>
<dbReference type="Pfam" id="PF00072">
    <property type="entry name" value="Response_reg"/>
    <property type="match status" value="1"/>
</dbReference>
<dbReference type="SUPFAM" id="SSF55874">
    <property type="entry name" value="ATPase domain of HSP90 chaperone/DNA topoisomerase II/histidine kinase"/>
    <property type="match status" value="1"/>
</dbReference>
<evidence type="ECO:0000313" key="12">
    <source>
        <dbReference type="EMBL" id="CAH1000966.1"/>
    </source>
</evidence>
<dbReference type="Proteomes" id="UP000837803">
    <property type="component" value="Unassembled WGS sequence"/>
</dbReference>
<evidence type="ECO:0000256" key="5">
    <source>
        <dbReference type="ARBA" id="ARBA00023125"/>
    </source>
</evidence>
<gene>
    <name evidence="12" type="primary">rcsC_3</name>
    <name evidence="12" type="ORF">LEM8419_01974</name>
</gene>
<evidence type="ECO:0000256" key="8">
    <source>
        <dbReference type="SAM" id="Phobius"/>
    </source>
</evidence>
<dbReference type="InterPro" id="IPR009057">
    <property type="entry name" value="Homeodomain-like_sf"/>
</dbReference>
<dbReference type="Gene3D" id="3.30.565.10">
    <property type="entry name" value="Histidine kinase-like ATPase, C-terminal domain"/>
    <property type="match status" value="1"/>
</dbReference>
<feature type="domain" description="HTH araC/xylS-type" evidence="9">
    <location>
        <begin position="839"/>
        <end position="937"/>
    </location>
</feature>
<dbReference type="Pfam" id="PF12833">
    <property type="entry name" value="HTH_18"/>
    <property type="match status" value="1"/>
</dbReference>
<comment type="catalytic activity">
    <reaction evidence="1">
        <text>ATP + protein L-histidine = ADP + protein N-phospho-L-histidine.</text>
        <dbReference type="EC" id="2.7.13.3"/>
    </reaction>
</comment>
<evidence type="ECO:0000256" key="3">
    <source>
        <dbReference type="ARBA" id="ARBA00022553"/>
    </source>
</evidence>
<evidence type="ECO:0000256" key="1">
    <source>
        <dbReference type="ARBA" id="ARBA00000085"/>
    </source>
</evidence>
<dbReference type="InterPro" id="IPR036890">
    <property type="entry name" value="HATPase_C_sf"/>
</dbReference>